<gene>
    <name evidence="9" type="ORF">R1flu_017998</name>
</gene>
<evidence type="ECO:0000256" key="8">
    <source>
        <dbReference type="SAM" id="Phobius"/>
    </source>
</evidence>
<feature type="transmembrane region" description="Helical" evidence="8">
    <location>
        <begin position="12"/>
        <end position="31"/>
    </location>
</feature>
<dbReference type="InterPro" id="IPR027858">
    <property type="entry name" value="BRAWNIN"/>
</dbReference>
<name>A0ABD1ZEW2_9MARC</name>
<dbReference type="EMBL" id="JBHFFA010000001">
    <property type="protein sequence ID" value="KAL2649870.1"/>
    <property type="molecule type" value="Genomic_DNA"/>
</dbReference>
<comment type="caution">
    <text evidence="9">The sequence shown here is derived from an EMBL/GenBank/DDBJ whole genome shotgun (WGS) entry which is preliminary data.</text>
</comment>
<keyword evidence="5" id="KW-0496">Mitochondrion</keyword>
<evidence type="ECO:0000256" key="3">
    <source>
        <dbReference type="ARBA" id="ARBA00022792"/>
    </source>
</evidence>
<dbReference type="Proteomes" id="UP001605036">
    <property type="component" value="Unassembled WGS sequence"/>
</dbReference>
<protein>
    <submittedName>
        <fullName evidence="9">Uncharacterized protein</fullName>
    </submittedName>
</protein>
<dbReference type="PANTHER" id="PTHR28492:SF1">
    <property type="entry name" value="UBIQUINOL-CYTOCHROME-C REDUCTASE COMPLEX ASSEMBLY FACTOR 6"/>
    <property type="match status" value="1"/>
</dbReference>
<keyword evidence="4 8" id="KW-1133">Transmembrane helix</keyword>
<keyword evidence="6 8" id="KW-0472">Membrane</keyword>
<accession>A0ABD1ZEW2</accession>
<comment type="similarity">
    <text evidence="7">Belongs to the UQCC6 family.</text>
</comment>
<dbReference type="Pfam" id="PF14990">
    <property type="entry name" value="DUF4516"/>
    <property type="match status" value="1"/>
</dbReference>
<evidence type="ECO:0000256" key="4">
    <source>
        <dbReference type="ARBA" id="ARBA00022989"/>
    </source>
</evidence>
<proteinExistence type="inferred from homology"/>
<comment type="subcellular location">
    <subcellularLocation>
        <location evidence="1">Mitochondrion inner membrane</location>
        <topology evidence="1">Single-pass membrane protein</topology>
    </subcellularLocation>
</comment>
<evidence type="ECO:0000256" key="6">
    <source>
        <dbReference type="ARBA" id="ARBA00023136"/>
    </source>
</evidence>
<keyword evidence="10" id="KW-1185">Reference proteome</keyword>
<keyword evidence="2 8" id="KW-0812">Transmembrane</keyword>
<evidence type="ECO:0000256" key="5">
    <source>
        <dbReference type="ARBA" id="ARBA00023128"/>
    </source>
</evidence>
<evidence type="ECO:0000256" key="1">
    <source>
        <dbReference type="ARBA" id="ARBA00004434"/>
    </source>
</evidence>
<organism evidence="9 10">
    <name type="scientific">Riccia fluitans</name>
    <dbReference type="NCBI Taxonomy" id="41844"/>
    <lineage>
        <taxon>Eukaryota</taxon>
        <taxon>Viridiplantae</taxon>
        <taxon>Streptophyta</taxon>
        <taxon>Embryophyta</taxon>
        <taxon>Marchantiophyta</taxon>
        <taxon>Marchantiopsida</taxon>
        <taxon>Marchantiidae</taxon>
        <taxon>Marchantiales</taxon>
        <taxon>Ricciaceae</taxon>
        <taxon>Riccia</taxon>
    </lineage>
</organism>
<dbReference type="AlphaFoldDB" id="A0ABD1ZEW2"/>
<evidence type="ECO:0000313" key="10">
    <source>
        <dbReference type="Proteomes" id="UP001605036"/>
    </source>
</evidence>
<evidence type="ECO:0000256" key="7">
    <source>
        <dbReference type="ARBA" id="ARBA00044944"/>
    </source>
</evidence>
<evidence type="ECO:0000256" key="2">
    <source>
        <dbReference type="ARBA" id="ARBA00022692"/>
    </source>
</evidence>
<evidence type="ECO:0000313" key="9">
    <source>
        <dbReference type="EMBL" id="KAL2649870.1"/>
    </source>
</evidence>
<dbReference type="GO" id="GO:0005743">
    <property type="term" value="C:mitochondrial inner membrane"/>
    <property type="evidence" value="ECO:0007669"/>
    <property type="project" value="UniProtKB-SubCell"/>
</dbReference>
<dbReference type="PANTHER" id="PTHR28492">
    <property type="entry name" value="HYPOTHETICAL PROTEIN LOC691921"/>
    <property type="match status" value="1"/>
</dbReference>
<sequence>MTVQPTPSWLKSYAVIFASLLAGASVVHNILKPDLTIPDFEALESETSSESEEIGIKNLEFQKPATA</sequence>
<keyword evidence="3" id="KW-0999">Mitochondrion inner membrane</keyword>
<reference evidence="9 10" key="1">
    <citation type="submission" date="2024-09" db="EMBL/GenBank/DDBJ databases">
        <title>Chromosome-scale assembly of Riccia fluitans.</title>
        <authorList>
            <person name="Paukszto L."/>
            <person name="Sawicki J."/>
            <person name="Karawczyk K."/>
            <person name="Piernik-Szablinska J."/>
            <person name="Szczecinska M."/>
            <person name="Mazdziarz M."/>
        </authorList>
    </citation>
    <scope>NUCLEOTIDE SEQUENCE [LARGE SCALE GENOMIC DNA]</scope>
    <source>
        <strain evidence="9">Rf_01</strain>
        <tissue evidence="9">Aerial parts of the thallus</tissue>
    </source>
</reference>